<dbReference type="EMBL" id="OZ021740">
    <property type="protein sequence ID" value="CAK9324146.1"/>
    <property type="molecule type" value="Genomic_DNA"/>
</dbReference>
<accession>A0ABP0YX89</accession>
<protein>
    <submittedName>
        <fullName evidence="1">Uncharacterized protein</fullName>
    </submittedName>
</protein>
<proteinExistence type="predicted"/>
<evidence type="ECO:0000313" key="2">
    <source>
        <dbReference type="Proteomes" id="UP001642487"/>
    </source>
</evidence>
<gene>
    <name evidence="1" type="ORF">CITCOLO1_LOCUS16371</name>
</gene>
<evidence type="ECO:0000313" key="1">
    <source>
        <dbReference type="EMBL" id="CAK9324146.1"/>
    </source>
</evidence>
<organism evidence="1 2">
    <name type="scientific">Citrullus colocynthis</name>
    <name type="common">colocynth</name>
    <dbReference type="NCBI Taxonomy" id="252529"/>
    <lineage>
        <taxon>Eukaryota</taxon>
        <taxon>Viridiplantae</taxon>
        <taxon>Streptophyta</taxon>
        <taxon>Embryophyta</taxon>
        <taxon>Tracheophyta</taxon>
        <taxon>Spermatophyta</taxon>
        <taxon>Magnoliopsida</taxon>
        <taxon>eudicotyledons</taxon>
        <taxon>Gunneridae</taxon>
        <taxon>Pentapetalae</taxon>
        <taxon>rosids</taxon>
        <taxon>fabids</taxon>
        <taxon>Cucurbitales</taxon>
        <taxon>Cucurbitaceae</taxon>
        <taxon>Benincaseae</taxon>
        <taxon>Citrullus</taxon>
    </lineage>
</organism>
<sequence>MVGSLQRRLESVMLYHNTTIQISAKGVAVKNKKNLKWRVLLGFKVFSIQSMSLLSRQPPLARYPCRPFDRHSVSLTPAIIGFPSNIQSSNAAALPPLPLPAAALPCLPTAAVASRRMF</sequence>
<name>A0ABP0YX89_9ROSI</name>
<reference evidence="1 2" key="1">
    <citation type="submission" date="2024-03" db="EMBL/GenBank/DDBJ databases">
        <authorList>
            <person name="Gkanogiannis A."/>
            <person name="Becerra Lopez-Lavalle L."/>
        </authorList>
    </citation>
    <scope>NUCLEOTIDE SEQUENCE [LARGE SCALE GENOMIC DNA]</scope>
</reference>
<dbReference type="Proteomes" id="UP001642487">
    <property type="component" value="Chromosome 6"/>
</dbReference>
<keyword evidence="2" id="KW-1185">Reference proteome</keyword>